<sequence length="39" mass="4287">MSIVSRPHELPGTDVYIDLAVPLGRRLLLRCEGFNFGGS</sequence>
<accession>A0A8T8I7K9</accession>
<gene>
    <name evidence="1" type="ORF">J7S33_27920</name>
</gene>
<feature type="non-terminal residue" evidence="1">
    <location>
        <position position="39"/>
    </location>
</feature>
<evidence type="ECO:0000313" key="2">
    <source>
        <dbReference type="Proteomes" id="UP000671828"/>
    </source>
</evidence>
<organism evidence="1 2">
    <name type="scientific">Saccharothrix algeriensis</name>
    <dbReference type="NCBI Taxonomy" id="173560"/>
    <lineage>
        <taxon>Bacteria</taxon>
        <taxon>Bacillati</taxon>
        <taxon>Actinomycetota</taxon>
        <taxon>Actinomycetes</taxon>
        <taxon>Pseudonocardiales</taxon>
        <taxon>Pseudonocardiaceae</taxon>
        <taxon>Saccharothrix</taxon>
    </lineage>
</organism>
<dbReference type="AlphaFoldDB" id="A0A8T8I7K9"/>
<dbReference type="Proteomes" id="UP000671828">
    <property type="component" value="Chromosome"/>
</dbReference>
<evidence type="ECO:0000313" key="1">
    <source>
        <dbReference type="EMBL" id="QTR06450.1"/>
    </source>
</evidence>
<protein>
    <submittedName>
        <fullName evidence="1">2,3-diaminopropionate biosynthesis protein SbnA</fullName>
    </submittedName>
</protein>
<name>A0A8T8I7K9_9PSEU</name>
<dbReference type="EMBL" id="CP072788">
    <property type="protein sequence ID" value="QTR06450.1"/>
    <property type="molecule type" value="Genomic_DNA"/>
</dbReference>
<reference evidence="1" key="1">
    <citation type="submission" date="2021-04" db="EMBL/GenBank/DDBJ databases">
        <title>Saccharothrix algeriensis WGS.</title>
        <authorList>
            <person name="Stuskova K."/>
            <person name="Hakalova E."/>
            <person name="Tebbal A.B."/>
            <person name="Eichmeier A."/>
        </authorList>
    </citation>
    <scope>NUCLEOTIDE SEQUENCE</scope>
    <source>
        <strain evidence="1">NRRL B-24137</strain>
    </source>
</reference>
<proteinExistence type="predicted"/>